<gene>
    <name evidence="1" type="ORF">SAMN05443633_107161</name>
</gene>
<organism evidence="1 2">
    <name type="scientific">Chryseobacterium arachidis</name>
    <dbReference type="NCBI Taxonomy" id="1416778"/>
    <lineage>
        <taxon>Bacteria</taxon>
        <taxon>Pseudomonadati</taxon>
        <taxon>Bacteroidota</taxon>
        <taxon>Flavobacteriia</taxon>
        <taxon>Flavobacteriales</taxon>
        <taxon>Weeksellaceae</taxon>
        <taxon>Chryseobacterium group</taxon>
        <taxon>Chryseobacterium</taxon>
    </lineage>
</organism>
<name>A0A1M5F4G0_9FLAO</name>
<proteinExistence type="predicted"/>
<protein>
    <submittedName>
        <fullName evidence="1">Uncharacterized protein</fullName>
    </submittedName>
</protein>
<dbReference type="STRING" id="1416778.SAMN05443633_107161"/>
<keyword evidence="2" id="KW-1185">Reference proteome</keyword>
<accession>A0A1M5F4G0</accession>
<reference evidence="2" key="1">
    <citation type="submission" date="2016-11" db="EMBL/GenBank/DDBJ databases">
        <authorList>
            <person name="Varghese N."/>
            <person name="Submissions S."/>
        </authorList>
    </citation>
    <scope>NUCLEOTIDE SEQUENCE [LARGE SCALE GENOMIC DNA]</scope>
    <source>
        <strain evidence="2">DSM 27619</strain>
    </source>
</reference>
<sequence length="183" mass="21362">MEEYFYVQLLLDLQERIAEEVPEIQYIDQQLGQLQNPSGLQTSVIYPALFIDFPEAMYDVNFPEASYSEMSNNGQLGNIPVSFQLVSDDETPTWHQIPVEERKQGLEFLRIEQKLYKALQGWSKEYFSPFSRIMAKSTSRNHIGFKVREFIFTTQYEDLSASSEENLAEVTEFKFTIKENSLE</sequence>
<evidence type="ECO:0000313" key="1">
    <source>
        <dbReference type="EMBL" id="SHF86404.1"/>
    </source>
</evidence>
<dbReference type="AlphaFoldDB" id="A0A1M5F4G0"/>
<dbReference type="EMBL" id="FQUT01000007">
    <property type="protein sequence ID" value="SHF86404.1"/>
    <property type="molecule type" value="Genomic_DNA"/>
</dbReference>
<dbReference type="RefSeq" id="WP_072959058.1">
    <property type="nucleotide sequence ID" value="NZ_FQUT01000007.1"/>
</dbReference>
<dbReference type="Proteomes" id="UP000184518">
    <property type="component" value="Unassembled WGS sequence"/>
</dbReference>
<dbReference type="OrthoDB" id="1439818at2"/>
<evidence type="ECO:0000313" key="2">
    <source>
        <dbReference type="Proteomes" id="UP000184518"/>
    </source>
</evidence>